<proteinExistence type="predicted"/>
<comment type="caution">
    <text evidence="1">The sequence shown here is derived from an EMBL/GenBank/DDBJ whole genome shotgun (WGS) entry which is preliminary data.</text>
</comment>
<feature type="non-terminal residue" evidence="1">
    <location>
        <position position="57"/>
    </location>
</feature>
<protein>
    <submittedName>
        <fullName evidence="1">Uncharacterized protein</fullName>
    </submittedName>
</protein>
<sequence length="57" mass="6738">KLCLHHRSCCLCGVRQSTRVRVDRKQPSVHNSTRSGCKITTFIEYTFLIRNEEIMER</sequence>
<dbReference type="Proteomes" id="UP001233999">
    <property type="component" value="Unassembled WGS sequence"/>
</dbReference>
<keyword evidence="2" id="KW-1185">Reference proteome</keyword>
<dbReference type="EMBL" id="JASPKZ010001222">
    <property type="protein sequence ID" value="KAJ9598410.1"/>
    <property type="molecule type" value="Genomic_DNA"/>
</dbReference>
<organism evidence="1 2">
    <name type="scientific">Diploptera punctata</name>
    <name type="common">Pacific beetle cockroach</name>
    <dbReference type="NCBI Taxonomy" id="6984"/>
    <lineage>
        <taxon>Eukaryota</taxon>
        <taxon>Metazoa</taxon>
        <taxon>Ecdysozoa</taxon>
        <taxon>Arthropoda</taxon>
        <taxon>Hexapoda</taxon>
        <taxon>Insecta</taxon>
        <taxon>Pterygota</taxon>
        <taxon>Neoptera</taxon>
        <taxon>Polyneoptera</taxon>
        <taxon>Dictyoptera</taxon>
        <taxon>Blattodea</taxon>
        <taxon>Blaberoidea</taxon>
        <taxon>Blaberidae</taxon>
        <taxon>Diplopterinae</taxon>
        <taxon>Diploptera</taxon>
    </lineage>
</organism>
<evidence type="ECO:0000313" key="1">
    <source>
        <dbReference type="EMBL" id="KAJ9598410.1"/>
    </source>
</evidence>
<dbReference type="AlphaFoldDB" id="A0AAD8AGM7"/>
<gene>
    <name evidence="1" type="ORF">L9F63_010932</name>
</gene>
<reference evidence="1" key="2">
    <citation type="submission" date="2023-05" db="EMBL/GenBank/DDBJ databases">
        <authorList>
            <person name="Fouks B."/>
        </authorList>
    </citation>
    <scope>NUCLEOTIDE SEQUENCE</scope>
    <source>
        <strain evidence="1">Stay&amp;Tobe</strain>
        <tissue evidence="1">Testes</tissue>
    </source>
</reference>
<feature type="non-terminal residue" evidence="1">
    <location>
        <position position="1"/>
    </location>
</feature>
<reference evidence="1" key="1">
    <citation type="journal article" date="2023" name="IScience">
        <title>Live-bearing cockroach genome reveals convergent evolutionary mechanisms linked to viviparity in insects and beyond.</title>
        <authorList>
            <person name="Fouks B."/>
            <person name="Harrison M.C."/>
            <person name="Mikhailova A.A."/>
            <person name="Marchal E."/>
            <person name="English S."/>
            <person name="Carruthers M."/>
            <person name="Jennings E.C."/>
            <person name="Chiamaka E.L."/>
            <person name="Frigard R.A."/>
            <person name="Pippel M."/>
            <person name="Attardo G.M."/>
            <person name="Benoit J.B."/>
            <person name="Bornberg-Bauer E."/>
            <person name="Tobe S.S."/>
        </authorList>
    </citation>
    <scope>NUCLEOTIDE SEQUENCE</scope>
    <source>
        <strain evidence="1">Stay&amp;Tobe</strain>
    </source>
</reference>
<evidence type="ECO:0000313" key="2">
    <source>
        <dbReference type="Proteomes" id="UP001233999"/>
    </source>
</evidence>
<accession>A0AAD8AGM7</accession>
<name>A0AAD8AGM7_DIPPU</name>